<proteinExistence type="predicted"/>
<protein>
    <submittedName>
        <fullName evidence="1">Uncharacterized protein</fullName>
    </submittedName>
</protein>
<comment type="caution">
    <text evidence="1">The sequence shown here is derived from an EMBL/GenBank/DDBJ whole genome shotgun (WGS) entry which is preliminary data.</text>
</comment>
<sequence>MIDEQQLIRVELDASHGFWVKFVKIYKKNRRNENLRLL</sequence>
<evidence type="ECO:0000313" key="1">
    <source>
        <dbReference type="EMBL" id="ELR68810.1"/>
    </source>
</evidence>
<dbReference type="EMBL" id="AMZN01000092">
    <property type="protein sequence ID" value="ELR68810.1"/>
    <property type="molecule type" value="Genomic_DNA"/>
</dbReference>
<reference evidence="1 2" key="1">
    <citation type="submission" date="2012-12" db="EMBL/GenBank/DDBJ databases">
        <title>Genome assembly of Fulvivirga imtechensis AK7.</title>
        <authorList>
            <person name="Nupur N."/>
            <person name="Khatri I."/>
            <person name="Kumar R."/>
            <person name="Subramanian S."/>
            <person name="Pinnaka A."/>
        </authorList>
    </citation>
    <scope>NUCLEOTIDE SEQUENCE [LARGE SCALE GENOMIC DNA]</scope>
    <source>
        <strain evidence="1 2">AK7</strain>
    </source>
</reference>
<gene>
    <name evidence="1" type="ORF">C900_05823</name>
</gene>
<name>L8JJ38_9BACT</name>
<keyword evidence="2" id="KW-1185">Reference proteome</keyword>
<accession>L8JJ38</accession>
<dbReference type="Proteomes" id="UP000011135">
    <property type="component" value="Unassembled WGS sequence"/>
</dbReference>
<dbReference type="AlphaFoldDB" id="L8JJ38"/>
<organism evidence="1 2">
    <name type="scientific">Fulvivirga imtechensis AK7</name>
    <dbReference type="NCBI Taxonomy" id="1237149"/>
    <lineage>
        <taxon>Bacteria</taxon>
        <taxon>Pseudomonadati</taxon>
        <taxon>Bacteroidota</taxon>
        <taxon>Cytophagia</taxon>
        <taxon>Cytophagales</taxon>
        <taxon>Fulvivirgaceae</taxon>
        <taxon>Fulvivirga</taxon>
    </lineage>
</organism>
<evidence type="ECO:0000313" key="2">
    <source>
        <dbReference type="Proteomes" id="UP000011135"/>
    </source>
</evidence>